<evidence type="ECO:0000256" key="4">
    <source>
        <dbReference type="ARBA" id="ARBA00022801"/>
    </source>
</evidence>
<dbReference type="InterPro" id="IPR050226">
    <property type="entry name" value="NagZ_Beta-hexosaminidase"/>
</dbReference>
<dbReference type="Proteomes" id="UP000732105">
    <property type="component" value="Unassembled WGS sequence"/>
</dbReference>
<dbReference type="InterPro" id="IPR002772">
    <property type="entry name" value="Glyco_hydro_3_C"/>
</dbReference>
<dbReference type="EMBL" id="RZNH01000008">
    <property type="protein sequence ID" value="NOU59531.1"/>
    <property type="molecule type" value="Genomic_DNA"/>
</dbReference>
<dbReference type="Pfam" id="PF00144">
    <property type="entry name" value="Beta-lactamase"/>
    <property type="match status" value="1"/>
</dbReference>
<proteinExistence type="inferred from homology"/>
<keyword evidence="4 6" id="KW-0378">Hydrolase</keyword>
<dbReference type="PANTHER" id="PTHR30480">
    <property type="entry name" value="BETA-HEXOSAMINIDASE-RELATED"/>
    <property type="match status" value="1"/>
</dbReference>
<dbReference type="Gene3D" id="3.20.20.300">
    <property type="entry name" value="Glycoside hydrolase, family 3, N-terminal domain"/>
    <property type="match status" value="1"/>
</dbReference>
<comment type="catalytic activity">
    <reaction evidence="1">
        <text>Hydrolysis of terminal non-reducing N-acetyl-D-hexosamine residues in N-acetyl-beta-D-hexosaminides.</text>
        <dbReference type="EC" id="3.2.1.52"/>
    </reaction>
</comment>
<dbReference type="InterPro" id="IPR001764">
    <property type="entry name" value="Glyco_hydro_3_N"/>
</dbReference>
<feature type="domain" description="Glycoside hydrolase family 3 N-terminal" evidence="9">
    <location>
        <begin position="56"/>
        <end position="369"/>
    </location>
</feature>
<dbReference type="EC" id="3.2.1.52" evidence="3"/>
<dbReference type="SUPFAM" id="SSF56601">
    <property type="entry name" value="beta-lactamase/transpeptidase-like"/>
    <property type="match status" value="1"/>
</dbReference>
<dbReference type="InterPro" id="IPR036881">
    <property type="entry name" value="Glyco_hydro_3_C_sf"/>
</dbReference>
<dbReference type="InterPro" id="IPR036962">
    <property type="entry name" value="Glyco_hydro_3_N_sf"/>
</dbReference>
<sequence length="1036" mass="117753">MQYILTPKRIILFVIICLVNTFGFSQNYVNDQYLLVDQLNKSNQWVDSVFNSMSEDERISQLFMIAAYSNKNKKESERIANLVTQHQVGGIIFFHGEPGKQAELSNWYQSLSKVPMWIGMDAENGLGMRLKQTISYPRQLMLGAVQDNELVYRLGRQIGIECRRLGVHVNFAPVMDVNNNPKNPVINSRSFGEDRLNVSNKSYAFVNGMQSAGVIAVGKHFPGHGDTDIDSHVDLPIVDHPRSRLDSVELYPFRKVIQQGLGGVMVSHLNVPALDEEEKIATLSSKIVTDLLKNEMEFKGLVFTDALNMQGIRKYHAKGVVDAKSLQAGNDVLLFTEDVEIARGEIRKSIENGDLTWENINEKCKKILRAKYWLGLHEYQKVDMNRLWSGLNTQEGFILRRQLTEQAITLVKNDKNLLPLKRLDTLKVASIAMGASIRNRFQEYLGRYTDIDFYQIEKDASKENMEILKEKLDKYNLLIVSMHNTDQRASKNFGITKPTIDLLSEISKEKKVIFDLFGNPYALDMYQNLEDLDAILISYQDSREAQMASAQIVFGGLAAKGKLPVSINGEFPVGTGFETNHNRLGYSLPEQVGLSTLKLNVIDSIAENAIQEKATPGCQILVARAGKVVFNKSYGHHTYGKKRPVRNPDIYDLASLTKVTATLPAIMQMTDEGWIDIDSKLGEYLSKAKDSNKDSLVLRKILAHEARLLSWKPFHWEAVDSASFQDQLFSRRYSRRHSIKLGKRLYIDRNYKFKKGIFSKVKSENYPVEIARNLYINKHYKDTILQGILNSEYRKENGYKYSDLGFILMGEMIGERSGESVDRYMDRHFYRMLGAGSLGYHPKKRFSLEKIIPTQNDKFFRKQWVKGYVHDPTSAMLGGVSGHAGLFGNASDLAKLAQMYLQKGEYGNEVYIGAETIEKFTARAYPNGENRRGIGFDKPFLDPNDENGPTSNLASLSSYGHTGFTGTMVWIDPEYDLVYIFLSNRICPDESNAKLMEMDVRTKIQECIYKAVRPEVTPARHFTDLLVSPLDERIFN</sequence>
<feature type="domain" description="Beta-lactamase-related" evidence="8">
    <location>
        <begin position="603"/>
        <end position="985"/>
    </location>
</feature>
<protein>
    <recommendedName>
        <fullName evidence="3">beta-N-acetylhexosaminidase</fullName>
        <ecNumber evidence="3">3.2.1.52</ecNumber>
    </recommendedName>
</protein>
<evidence type="ECO:0000256" key="6">
    <source>
        <dbReference type="RuleBase" id="RU361161"/>
    </source>
</evidence>
<dbReference type="Pfam" id="PF00933">
    <property type="entry name" value="Glyco_hydro_3"/>
    <property type="match status" value="1"/>
</dbReference>
<dbReference type="PANTHER" id="PTHR30480:SF13">
    <property type="entry name" value="BETA-HEXOSAMINIDASE"/>
    <property type="match status" value="1"/>
</dbReference>
<keyword evidence="12" id="KW-1185">Reference proteome</keyword>
<evidence type="ECO:0000259" key="10">
    <source>
        <dbReference type="Pfam" id="PF01915"/>
    </source>
</evidence>
<gene>
    <name evidence="11" type="ORF">ELS83_06850</name>
</gene>
<dbReference type="PROSITE" id="PS00775">
    <property type="entry name" value="GLYCOSYL_HYDROL_F3"/>
    <property type="match status" value="1"/>
</dbReference>
<dbReference type="SUPFAM" id="SSF52279">
    <property type="entry name" value="Beta-D-glucan exohydrolase, C-terminal domain"/>
    <property type="match status" value="1"/>
</dbReference>
<evidence type="ECO:0000259" key="9">
    <source>
        <dbReference type="Pfam" id="PF00933"/>
    </source>
</evidence>
<reference evidence="11 12" key="1">
    <citation type="submission" date="2018-12" db="EMBL/GenBank/DDBJ databases">
        <title>Marinifilum JC070 sp. nov., a marine bacterium isolated from Yongle Blue Hole in the South China Sea.</title>
        <authorList>
            <person name="Fu T."/>
        </authorList>
    </citation>
    <scope>NUCLEOTIDE SEQUENCE [LARGE SCALE GENOMIC DNA]</scope>
    <source>
        <strain evidence="11 12">JC070</strain>
    </source>
</reference>
<dbReference type="InterPro" id="IPR001466">
    <property type="entry name" value="Beta-lactam-related"/>
</dbReference>
<evidence type="ECO:0000259" key="8">
    <source>
        <dbReference type="Pfam" id="PF00144"/>
    </source>
</evidence>
<dbReference type="InterPro" id="IPR017853">
    <property type="entry name" value="GH"/>
</dbReference>
<accession>A0ABX1WTU9</accession>
<feature type="coiled-coil region" evidence="7">
    <location>
        <begin position="451"/>
        <end position="478"/>
    </location>
</feature>
<evidence type="ECO:0000313" key="11">
    <source>
        <dbReference type="EMBL" id="NOU59531.1"/>
    </source>
</evidence>
<evidence type="ECO:0000256" key="3">
    <source>
        <dbReference type="ARBA" id="ARBA00012663"/>
    </source>
</evidence>
<comment type="similarity">
    <text evidence="2 6">Belongs to the glycosyl hydrolase 3 family.</text>
</comment>
<keyword evidence="7" id="KW-0175">Coiled coil</keyword>
<dbReference type="Gene3D" id="3.40.50.1700">
    <property type="entry name" value="Glycoside hydrolase family 3 C-terminal domain"/>
    <property type="match status" value="1"/>
</dbReference>
<dbReference type="Gene3D" id="3.40.710.10">
    <property type="entry name" value="DD-peptidase/beta-lactamase superfamily"/>
    <property type="match status" value="1"/>
</dbReference>
<organism evidence="11 12">
    <name type="scientific">Marinifilum caeruleilacunae</name>
    <dbReference type="NCBI Taxonomy" id="2499076"/>
    <lineage>
        <taxon>Bacteria</taxon>
        <taxon>Pseudomonadati</taxon>
        <taxon>Bacteroidota</taxon>
        <taxon>Bacteroidia</taxon>
        <taxon>Marinilabiliales</taxon>
        <taxon>Marinifilaceae</taxon>
    </lineage>
</organism>
<evidence type="ECO:0000256" key="7">
    <source>
        <dbReference type="SAM" id="Coils"/>
    </source>
</evidence>
<evidence type="ECO:0000313" key="12">
    <source>
        <dbReference type="Proteomes" id="UP000732105"/>
    </source>
</evidence>
<dbReference type="SUPFAM" id="SSF51445">
    <property type="entry name" value="(Trans)glycosidases"/>
    <property type="match status" value="1"/>
</dbReference>
<dbReference type="InterPro" id="IPR012338">
    <property type="entry name" value="Beta-lactam/transpept-like"/>
</dbReference>
<feature type="domain" description="Glycoside hydrolase family 3 C-terminal" evidence="10">
    <location>
        <begin position="408"/>
        <end position="568"/>
    </location>
</feature>
<evidence type="ECO:0000256" key="2">
    <source>
        <dbReference type="ARBA" id="ARBA00005336"/>
    </source>
</evidence>
<name>A0ABX1WTU9_9BACT</name>
<evidence type="ECO:0000256" key="1">
    <source>
        <dbReference type="ARBA" id="ARBA00001231"/>
    </source>
</evidence>
<dbReference type="RefSeq" id="WP_171594809.1">
    <property type="nucleotide sequence ID" value="NZ_RZNH01000008.1"/>
</dbReference>
<evidence type="ECO:0000256" key="5">
    <source>
        <dbReference type="ARBA" id="ARBA00023295"/>
    </source>
</evidence>
<keyword evidence="5 6" id="KW-0326">Glycosidase</keyword>
<dbReference type="InterPro" id="IPR019800">
    <property type="entry name" value="Glyco_hydro_3_AS"/>
</dbReference>
<dbReference type="Pfam" id="PF01915">
    <property type="entry name" value="Glyco_hydro_3_C"/>
    <property type="match status" value="1"/>
</dbReference>
<comment type="caution">
    <text evidence="11">The sequence shown here is derived from an EMBL/GenBank/DDBJ whole genome shotgun (WGS) entry which is preliminary data.</text>
</comment>